<dbReference type="InterPro" id="IPR002223">
    <property type="entry name" value="Kunitz_BPTI"/>
</dbReference>
<keyword evidence="2" id="KW-0964">Secreted</keyword>
<dbReference type="Gene3D" id="4.10.410.10">
    <property type="entry name" value="Pancreatic trypsin inhibitor Kunitz domain"/>
    <property type="match status" value="3"/>
</dbReference>
<keyword evidence="3 6" id="KW-0732">Signal</keyword>
<keyword evidence="4" id="KW-1015">Disulfide bond</keyword>
<dbReference type="AlphaFoldDB" id="A0A0K8R5F7"/>
<accession>A0A0K8R5F7</accession>
<evidence type="ECO:0000256" key="4">
    <source>
        <dbReference type="ARBA" id="ARBA00023157"/>
    </source>
</evidence>
<feature type="chain" id="PRO_5005516290" evidence="6">
    <location>
        <begin position="24"/>
        <end position="343"/>
    </location>
</feature>
<feature type="domain" description="BPTI/Kunitz inhibitor" evidence="7">
    <location>
        <begin position="206"/>
        <end position="259"/>
    </location>
</feature>
<organism evidence="8">
    <name type="scientific">Ixodes ricinus</name>
    <name type="common">Common tick</name>
    <name type="synonym">Acarus ricinus</name>
    <dbReference type="NCBI Taxonomy" id="34613"/>
    <lineage>
        <taxon>Eukaryota</taxon>
        <taxon>Metazoa</taxon>
        <taxon>Ecdysozoa</taxon>
        <taxon>Arthropoda</taxon>
        <taxon>Chelicerata</taxon>
        <taxon>Arachnida</taxon>
        <taxon>Acari</taxon>
        <taxon>Parasitiformes</taxon>
        <taxon>Ixodida</taxon>
        <taxon>Ixodoidea</taxon>
        <taxon>Ixodidae</taxon>
        <taxon>Ixodinae</taxon>
        <taxon>Ixodes</taxon>
    </lineage>
</organism>
<dbReference type="EMBL" id="GADI01007413">
    <property type="protein sequence ID" value="JAA66395.1"/>
    <property type="molecule type" value="mRNA"/>
</dbReference>
<feature type="region of interest" description="Disordered" evidence="5">
    <location>
        <begin position="70"/>
        <end position="121"/>
    </location>
</feature>
<proteinExistence type="evidence at transcript level"/>
<dbReference type="PROSITE" id="PS00280">
    <property type="entry name" value="BPTI_KUNITZ_1"/>
    <property type="match status" value="2"/>
</dbReference>
<dbReference type="GO" id="GO:0004867">
    <property type="term" value="F:serine-type endopeptidase inhibitor activity"/>
    <property type="evidence" value="ECO:0007669"/>
    <property type="project" value="InterPro"/>
</dbReference>
<feature type="domain" description="BPTI/Kunitz inhibitor" evidence="7">
    <location>
        <begin position="134"/>
        <end position="189"/>
    </location>
</feature>
<protein>
    <submittedName>
        <fullName evidence="8">Putative salivary kunitz domain protein</fullName>
    </submittedName>
</protein>
<feature type="compositionally biased region" description="Polar residues" evidence="5">
    <location>
        <begin position="48"/>
        <end position="57"/>
    </location>
</feature>
<feature type="domain" description="BPTI/Kunitz inhibitor" evidence="7">
    <location>
        <begin position="267"/>
        <end position="317"/>
    </location>
</feature>
<reference evidence="8" key="1">
    <citation type="submission" date="2012-12" db="EMBL/GenBank/DDBJ databases">
        <title>Identification and characterization of a phenylalanine ammonia-lyase gene family in Isatis indigotica Fort.</title>
        <authorList>
            <person name="Liu Q."/>
            <person name="Chen J."/>
            <person name="Zhou X."/>
            <person name="Di P."/>
            <person name="Xiao Y."/>
            <person name="Xuan H."/>
            <person name="Zhang L."/>
            <person name="Chen W."/>
        </authorList>
    </citation>
    <scope>NUCLEOTIDE SEQUENCE</scope>
    <source>
        <tissue evidence="8">Salivary gland</tissue>
    </source>
</reference>
<evidence type="ECO:0000256" key="2">
    <source>
        <dbReference type="ARBA" id="ARBA00022525"/>
    </source>
</evidence>
<dbReference type="Pfam" id="PF00014">
    <property type="entry name" value="Kunitz_BPTI"/>
    <property type="match status" value="3"/>
</dbReference>
<name>A0A0K8R5F7_IXORI</name>
<dbReference type="GO" id="GO:0048019">
    <property type="term" value="F:receptor antagonist activity"/>
    <property type="evidence" value="ECO:0007669"/>
    <property type="project" value="TreeGrafter"/>
</dbReference>
<evidence type="ECO:0000259" key="7">
    <source>
        <dbReference type="PROSITE" id="PS50279"/>
    </source>
</evidence>
<dbReference type="PANTHER" id="PTHR45938">
    <property type="entry name" value="ACP24A4-RELATED"/>
    <property type="match status" value="1"/>
</dbReference>
<evidence type="ECO:0000256" key="3">
    <source>
        <dbReference type="ARBA" id="ARBA00022729"/>
    </source>
</evidence>
<feature type="region of interest" description="Disordered" evidence="5">
    <location>
        <begin position="27"/>
        <end position="57"/>
    </location>
</feature>
<dbReference type="InterPro" id="IPR020901">
    <property type="entry name" value="Prtase_inh_Kunz-CS"/>
</dbReference>
<feature type="compositionally biased region" description="Acidic residues" evidence="5">
    <location>
        <begin position="78"/>
        <end position="91"/>
    </location>
</feature>
<evidence type="ECO:0000256" key="6">
    <source>
        <dbReference type="SAM" id="SignalP"/>
    </source>
</evidence>
<dbReference type="SUPFAM" id="SSF57362">
    <property type="entry name" value="BPTI-like"/>
    <property type="match status" value="3"/>
</dbReference>
<sequence>MVNIPYPMFLLTTVCIVVNSLESTHPDGLHSHEGGHSSDLRPTEKAENTSQAPSTSGAVYAKVANIAQEALSSSSKDDDYDDDDGDYEIEDPITFGTWTPAATTPPTTPVAQDPDSMETTTEYVPDAPRLPAVCMQEPEEGSCNSGETGIREFRYFFNHTKKECEYFDYSGCNGNGNNFKDEDECKNRCQGQPYDLKEDARLPSVCKERVSKGTCVSPDGPELRYFYNQYNQSCQLFTFIGGVGNGNNFKTREECATRCIYTPDGECALPPNKGLCKGNFTRYYWDKDLGDCEKFNYTGCAGNGNNFGTKEECQKFCKAKSVYLELWKRVWDAMESWKSRGYS</sequence>
<dbReference type="GO" id="GO:0050431">
    <property type="term" value="F:transforming growth factor beta binding"/>
    <property type="evidence" value="ECO:0007669"/>
    <property type="project" value="TreeGrafter"/>
</dbReference>
<comment type="subcellular location">
    <subcellularLocation>
        <location evidence="1">Secreted</location>
    </subcellularLocation>
</comment>
<evidence type="ECO:0000256" key="5">
    <source>
        <dbReference type="SAM" id="MobiDB-lite"/>
    </source>
</evidence>
<evidence type="ECO:0000313" key="8">
    <source>
        <dbReference type="EMBL" id="JAA66395.1"/>
    </source>
</evidence>
<dbReference type="PROSITE" id="PS50279">
    <property type="entry name" value="BPTI_KUNITZ_2"/>
    <property type="match status" value="3"/>
</dbReference>
<dbReference type="SMART" id="SM00131">
    <property type="entry name" value="KU"/>
    <property type="match status" value="3"/>
</dbReference>
<dbReference type="GO" id="GO:0005615">
    <property type="term" value="C:extracellular space"/>
    <property type="evidence" value="ECO:0007669"/>
    <property type="project" value="TreeGrafter"/>
</dbReference>
<dbReference type="CDD" id="cd00109">
    <property type="entry name" value="Kunitz-type"/>
    <property type="match status" value="2"/>
</dbReference>
<evidence type="ECO:0000256" key="1">
    <source>
        <dbReference type="ARBA" id="ARBA00004613"/>
    </source>
</evidence>
<dbReference type="PRINTS" id="PR00759">
    <property type="entry name" value="BASICPTASE"/>
</dbReference>
<feature type="compositionally biased region" description="Basic and acidic residues" evidence="5">
    <location>
        <begin position="27"/>
        <end position="47"/>
    </location>
</feature>
<dbReference type="InterPro" id="IPR036880">
    <property type="entry name" value="Kunitz_BPTI_sf"/>
</dbReference>
<feature type="signal peptide" evidence="6">
    <location>
        <begin position="1"/>
        <end position="23"/>
    </location>
</feature>
<dbReference type="PANTHER" id="PTHR45938:SF11">
    <property type="entry name" value="WAP, KAZAL, IMMUNOGLOBULIN, KUNITZ AND NTR DOMAIN-CONTAINING PROTEIN 2-LIKE"/>
    <property type="match status" value="1"/>
</dbReference>